<keyword evidence="7" id="KW-1185">Reference proteome</keyword>
<sequence length="209" mass="23827">MHFSNLSRCVEFLSGQNQAHNVFITRAQPIRTVGPIQKEDVEQRPQFVTAYVFPRANALGAKPPRNFSPAANELAGRLTSYTMRFFESASEQSIVRIIEEEAQIPTQVFRRLASDFSDLLSDRPLGTSHRGHSLPLEDLTSLEVEELRDFFQTFTPFSPDVNNRIVRNQRSRSIPQGTTLKNNNVAINTVKTMATERWFERTSRELSPT</sequence>
<evidence type="ECO:0000313" key="6">
    <source>
        <dbReference type="EMBL" id="KJH53609.1"/>
    </source>
</evidence>
<dbReference type="PANTHER" id="PTHR20884:SF8">
    <property type="entry name" value="GDP-D-GLUCOSE PHOSPHORYLASE 1"/>
    <property type="match status" value="1"/>
</dbReference>
<proteinExistence type="predicted"/>
<evidence type="ECO:0000256" key="1">
    <source>
        <dbReference type="ARBA" id="ARBA00000063"/>
    </source>
</evidence>
<dbReference type="OrthoDB" id="5861966at2759"/>
<dbReference type="GO" id="GO:0005737">
    <property type="term" value="C:cytoplasm"/>
    <property type="evidence" value="ECO:0007669"/>
    <property type="project" value="UniProtKB-SubCell"/>
</dbReference>
<protein>
    <recommendedName>
        <fullName evidence="4">GDP-D-glucose phosphorylase 1</fullName>
        <ecNumber evidence="3">2.7.7.78</ecNumber>
    </recommendedName>
</protein>
<evidence type="ECO:0000259" key="5">
    <source>
        <dbReference type="Pfam" id="PF26216"/>
    </source>
</evidence>
<dbReference type="Proteomes" id="UP000053766">
    <property type="component" value="Unassembled WGS sequence"/>
</dbReference>
<dbReference type="InterPro" id="IPR058865">
    <property type="entry name" value="GDPGP1_C"/>
</dbReference>
<dbReference type="EMBL" id="KN716150">
    <property type="protein sequence ID" value="KJH53609.1"/>
    <property type="molecule type" value="Genomic_DNA"/>
</dbReference>
<gene>
    <name evidence="6" type="ORF">DICVIV_00037</name>
</gene>
<dbReference type="GO" id="GO:0006006">
    <property type="term" value="P:glucose metabolic process"/>
    <property type="evidence" value="ECO:0007669"/>
    <property type="project" value="TreeGrafter"/>
</dbReference>
<accession>A0A0D8YC27</accession>
<dbReference type="GO" id="GO:0016787">
    <property type="term" value="F:hydrolase activity"/>
    <property type="evidence" value="ECO:0007669"/>
    <property type="project" value="UniProtKB-KW"/>
</dbReference>
<dbReference type="PANTHER" id="PTHR20884">
    <property type="entry name" value="GDP-D-GLUCOSE PHOSPHORYLASE 1"/>
    <property type="match status" value="1"/>
</dbReference>
<feature type="domain" description="GDPGP1-like C-terminal" evidence="5">
    <location>
        <begin position="6"/>
        <end position="118"/>
    </location>
</feature>
<dbReference type="STRING" id="29172.A0A0D8YC27"/>
<comment type="function">
    <text evidence="2">Specific and highly efficient GDP-D-glucose phosphorylase regulating the levels of GDP-D-glucose in cells.</text>
</comment>
<name>A0A0D8YC27_DICVI</name>
<organism evidence="6 7">
    <name type="scientific">Dictyocaulus viviparus</name>
    <name type="common">Bovine lungworm</name>
    <dbReference type="NCBI Taxonomy" id="29172"/>
    <lineage>
        <taxon>Eukaryota</taxon>
        <taxon>Metazoa</taxon>
        <taxon>Ecdysozoa</taxon>
        <taxon>Nematoda</taxon>
        <taxon>Chromadorea</taxon>
        <taxon>Rhabditida</taxon>
        <taxon>Rhabditina</taxon>
        <taxon>Rhabditomorpha</taxon>
        <taxon>Strongyloidea</taxon>
        <taxon>Metastrongylidae</taxon>
        <taxon>Dictyocaulus</taxon>
    </lineage>
</organism>
<evidence type="ECO:0000256" key="3">
    <source>
        <dbReference type="ARBA" id="ARBA00012507"/>
    </source>
</evidence>
<dbReference type="Pfam" id="PF26216">
    <property type="entry name" value="GDPGP1_C"/>
    <property type="match status" value="1"/>
</dbReference>
<evidence type="ECO:0000256" key="4">
    <source>
        <dbReference type="ARBA" id="ARBA00018857"/>
    </source>
</evidence>
<reference evidence="6 7" key="1">
    <citation type="submission" date="2013-11" db="EMBL/GenBank/DDBJ databases">
        <title>Draft genome of the bovine lungworm Dictyocaulus viviparus.</title>
        <authorList>
            <person name="Mitreva M."/>
        </authorList>
    </citation>
    <scope>NUCLEOTIDE SEQUENCE [LARGE SCALE GENOMIC DNA]</scope>
    <source>
        <strain evidence="6 7">HannoverDv2000</strain>
    </source>
</reference>
<evidence type="ECO:0000256" key="2">
    <source>
        <dbReference type="ARBA" id="ARBA00003049"/>
    </source>
</evidence>
<dbReference type="GO" id="GO:0005085">
    <property type="term" value="F:guanyl-nucleotide exchange factor activity"/>
    <property type="evidence" value="ECO:0007669"/>
    <property type="project" value="UniProtKB-KW"/>
</dbReference>
<dbReference type="GO" id="GO:0080048">
    <property type="term" value="F:GDP-D-glucose phosphorylase activity"/>
    <property type="evidence" value="ECO:0007669"/>
    <property type="project" value="UniProtKB-EC"/>
</dbReference>
<comment type="catalytic activity">
    <reaction evidence="1">
        <text>GDP-alpha-D-glucose + phosphate = alpha-D-glucose 1-phosphate + GDP + H(+)</text>
        <dbReference type="Rhea" id="RHEA:30387"/>
        <dbReference type="ChEBI" id="CHEBI:15378"/>
        <dbReference type="ChEBI" id="CHEBI:43474"/>
        <dbReference type="ChEBI" id="CHEBI:58189"/>
        <dbReference type="ChEBI" id="CHEBI:58601"/>
        <dbReference type="ChEBI" id="CHEBI:62230"/>
        <dbReference type="EC" id="2.7.7.78"/>
    </reaction>
</comment>
<reference evidence="7" key="2">
    <citation type="journal article" date="2016" name="Sci. Rep.">
        <title>Dictyocaulus viviparus genome, variome and transcriptome elucidate lungworm biology and support future intervention.</title>
        <authorList>
            <person name="McNulty S.N."/>
            <person name="Strube C."/>
            <person name="Rosa B.A."/>
            <person name="Martin J.C."/>
            <person name="Tyagi R."/>
            <person name="Choi Y.J."/>
            <person name="Wang Q."/>
            <person name="Hallsworth Pepin K."/>
            <person name="Zhang X."/>
            <person name="Ozersky P."/>
            <person name="Wilson R.K."/>
            <person name="Sternberg P.W."/>
            <person name="Gasser R.B."/>
            <person name="Mitreva M."/>
        </authorList>
    </citation>
    <scope>NUCLEOTIDE SEQUENCE [LARGE SCALE GENOMIC DNA]</scope>
    <source>
        <strain evidence="7">HannoverDv2000</strain>
    </source>
</reference>
<dbReference type="AlphaFoldDB" id="A0A0D8YC27"/>
<dbReference type="EC" id="2.7.7.78" evidence="3"/>
<evidence type="ECO:0000313" key="7">
    <source>
        <dbReference type="Proteomes" id="UP000053766"/>
    </source>
</evidence>
<dbReference type="GO" id="GO:0000166">
    <property type="term" value="F:nucleotide binding"/>
    <property type="evidence" value="ECO:0007669"/>
    <property type="project" value="UniProtKB-KW"/>
</dbReference>
<dbReference type="InterPro" id="IPR026506">
    <property type="entry name" value="GDPGP"/>
</dbReference>